<dbReference type="Proteomes" id="UP001159405">
    <property type="component" value="Unassembled WGS sequence"/>
</dbReference>
<gene>
    <name evidence="1" type="ORF">PLOB_00028964</name>
</gene>
<evidence type="ECO:0000313" key="2">
    <source>
        <dbReference type="Proteomes" id="UP001159405"/>
    </source>
</evidence>
<dbReference type="EMBL" id="CALNXK010000036">
    <property type="protein sequence ID" value="CAH3121866.1"/>
    <property type="molecule type" value="Genomic_DNA"/>
</dbReference>
<reference evidence="1 2" key="1">
    <citation type="submission" date="2022-05" db="EMBL/GenBank/DDBJ databases">
        <authorList>
            <consortium name="Genoscope - CEA"/>
            <person name="William W."/>
        </authorList>
    </citation>
    <scope>NUCLEOTIDE SEQUENCE [LARGE SCALE GENOMIC DNA]</scope>
</reference>
<name>A0ABN8NY49_9CNID</name>
<accession>A0ABN8NY49</accession>
<dbReference type="PANTHER" id="PTHR46579:SF2">
    <property type="entry name" value="C2H2-TYPE DOMAIN-CONTAINING PROTEIN"/>
    <property type="match status" value="1"/>
</dbReference>
<organism evidence="1 2">
    <name type="scientific">Porites lobata</name>
    <dbReference type="NCBI Taxonomy" id="104759"/>
    <lineage>
        <taxon>Eukaryota</taxon>
        <taxon>Metazoa</taxon>
        <taxon>Cnidaria</taxon>
        <taxon>Anthozoa</taxon>
        <taxon>Hexacorallia</taxon>
        <taxon>Scleractinia</taxon>
        <taxon>Fungiina</taxon>
        <taxon>Poritidae</taxon>
        <taxon>Porites</taxon>
    </lineage>
</organism>
<proteinExistence type="predicted"/>
<dbReference type="PANTHER" id="PTHR46579">
    <property type="entry name" value="F5/8 TYPE C DOMAIN-CONTAINING PROTEIN-RELATED"/>
    <property type="match status" value="1"/>
</dbReference>
<keyword evidence="2" id="KW-1185">Reference proteome</keyword>
<protein>
    <recommendedName>
        <fullName evidence="3">LIM zinc-binding domain-containing protein</fullName>
    </recommendedName>
</protein>
<evidence type="ECO:0000313" key="1">
    <source>
        <dbReference type="EMBL" id="CAH3121866.1"/>
    </source>
</evidence>
<evidence type="ECO:0008006" key="3">
    <source>
        <dbReference type="Google" id="ProtNLM"/>
    </source>
</evidence>
<comment type="caution">
    <text evidence="1">The sequence shown here is derived from an EMBL/GenBank/DDBJ whole genome shotgun (WGS) entry which is preliminary data.</text>
</comment>
<sequence length="115" mass="13522">MNVLWNGVYLKSSVCRLPLHFRAAIACISCDVPAARKLYGFNSHSSHYGCSKCFKFFPENVKDSFDFSGFKMEEWPKQDMRSHKRRARELLRAKTKAERDRLSKRYGLYYSVLLE</sequence>